<protein>
    <submittedName>
        <fullName evidence="1">Uncharacterized protein</fullName>
    </submittedName>
</protein>
<name>A0ABY7YZY0_9HYPH</name>
<organism evidence="1 2">
    <name type="scientific">Devosia rhodophyticola</name>
    <dbReference type="NCBI Taxonomy" id="3026423"/>
    <lineage>
        <taxon>Bacteria</taxon>
        <taxon>Pseudomonadati</taxon>
        <taxon>Pseudomonadota</taxon>
        <taxon>Alphaproteobacteria</taxon>
        <taxon>Hyphomicrobiales</taxon>
        <taxon>Devosiaceae</taxon>
        <taxon>Devosia</taxon>
    </lineage>
</organism>
<sequence length="156" mass="17549">MAGELMTGMTIFKSLLDTASGLKDIHDATLRDQVAFMLQKQILEAQAAQFALVEEVGNLKTKLSKLENWETEKLRYKLERQDPGVFMYGLKPDMDNGEPDHKLCATCYNDGQKSILHTDHGSGLTYWKCQKCGFEEHSGRFNISGNRNEGAGWMGQ</sequence>
<reference evidence="1 2" key="1">
    <citation type="submission" date="2023-02" db="EMBL/GenBank/DDBJ databases">
        <title>Devosia chondri sp. nov., isolated from the phycosphere of marine algae.</title>
        <authorList>
            <person name="Kim J.M."/>
            <person name="Lee J.K."/>
            <person name="Choi B.J."/>
            <person name="Bayburt H."/>
            <person name="Jeon C.O."/>
        </authorList>
    </citation>
    <scope>NUCLEOTIDE SEQUENCE [LARGE SCALE GENOMIC DNA]</scope>
    <source>
        <strain evidence="1 2">G2-5</strain>
    </source>
</reference>
<evidence type="ECO:0000313" key="1">
    <source>
        <dbReference type="EMBL" id="WDR06565.1"/>
    </source>
</evidence>
<proteinExistence type="predicted"/>
<evidence type="ECO:0000313" key="2">
    <source>
        <dbReference type="Proteomes" id="UP001222118"/>
    </source>
</evidence>
<dbReference type="RefSeq" id="WP_282212078.1">
    <property type="nucleotide sequence ID" value="NZ_CP118247.1"/>
</dbReference>
<keyword evidence="2" id="KW-1185">Reference proteome</keyword>
<dbReference type="Proteomes" id="UP001222118">
    <property type="component" value="Chromosome"/>
</dbReference>
<dbReference type="EMBL" id="CP118247">
    <property type="protein sequence ID" value="WDR06565.1"/>
    <property type="molecule type" value="Genomic_DNA"/>
</dbReference>
<accession>A0ABY7YZY0</accession>
<gene>
    <name evidence="1" type="ORF">PSQ90_03630</name>
</gene>